<dbReference type="GO" id="GO:0004113">
    <property type="term" value="F:2',3'-cyclic-nucleotide 3'-phosphodiesterase activity"/>
    <property type="evidence" value="ECO:0007669"/>
    <property type="project" value="InterPro"/>
</dbReference>
<dbReference type="Proteomes" id="UP000286100">
    <property type="component" value="Unassembled WGS sequence"/>
</dbReference>
<dbReference type="RefSeq" id="WP_119762295.1">
    <property type="nucleotide sequence ID" value="NZ_QYUM01000003.1"/>
</dbReference>
<evidence type="ECO:0000256" key="1">
    <source>
        <dbReference type="ARBA" id="ARBA00022801"/>
    </source>
</evidence>
<evidence type="ECO:0000256" key="2">
    <source>
        <dbReference type="HAMAP-Rule" id="MF_01940"/>
    </source>
</evidence>
<dbReference type="GO" id="GO:0008664">
    <property type="term" value="F:RNA 2',3'-cyclic 3'-phosphodiesterase activity"/>
    <property type="evidence" value="ECO:0007669"/>
    <property type="project" value="UniProtKB-EC"/>
</dbReference>
<sequence length="178" mass="19712">MHRLFAAIRPPAAIRQHLLGLMGGVPRARWQDDDQLHLTLRFIGEVDRHTAADVAAALGQVRQQPFEIMLSGIGTFDRKGRTDTLWAGVAPHDQLTLLHNKIDQSLARIGLAPETRAYLPHLTLARLGRDTGRLDGFAESHGGLSSDPFTVTHFMLFESTLGNQGARYDVVERYALTP</sequence>
<proteinExistence type="inferred from homology"/>
<dbReference type="NCBIfam" id="TIGR02258">
    <property type="entry name" value="2_5_ligase"/>
    <property type="match status" value="1"/>
</dbReference>
<reference evidence="3 4" key="1">
    <citation type="submission" date="2018-09" db="EMBL/GenBank/DDBJ databases">
        <authorList>
            <person name="Zhu H."/>
        </authorList>
    </citation>
    <scope>NUCLEOTIDE SEQUENCE [LARGE SCALE GENOMIC DNA]</scope>
    <source>
        <strain evidence="3 4">K2R01-6</strain>
    </source>
</reference>
<dbReference type="PANTHER" id="PTHR35561:SF1">
    <property type="entry name" value="RNA 2',3'-CYCLIC PHOSPHODIESTERASE"/>
    <property type="match status" value="1"/>
</dbReference>
<dbReference type="InterPro" id="IPR004175">
    <property type="entry name" value="RNA_CPDase"/>
</dbReference>
<dbReference type="PANTHER" id="PTHR35561">
    <property type="entry name" value="RNA 2',3'-CYCLIC PHOSPHODIESTERASE"/>
    <property type="match status" value="1"/>
</dbReference>
<feature type="short sequence motif" description="HXTX 2" evidence="2">
    <location>
        <begin position="121"/>
        <end position="124"/>
    </location>
</feature>
<comment type="similarity">
    <text evidence="2">Belongs to the 2H phosphoesterase superfamily. ThpR family.</text>
</comment>
<dbReference type="OrthoDB" id="9793819at2"/>
<dbReference type="AlphaFoldDB" id="A0A418WL76"/>
<dbReference type="HAMAP" id="MF_01940">
    <property type="entry name" value="RNA_CPDase"/>
    <property type="match status" value="1"/>
</dbReference>
<feature type="active site" description="Proton donor" evidence="2">
    <location>
        <position position="37"/>
    </location>
</feature>
<accession>A0A418WL76</accession>
<feature type="active site" description="Proton acceptor" evidence="2">
    <location>
        <position position="121"/>
    </location>
</feature>
<dbReference type="Pfam" id="PF13563">
    <property type="entry name" value="2_5_RNA_ligase2"/>
    <property type="match status" value="1"/>
</dbReference>
<dbReference type="EMBL" id="QYUM01000003">
    <property type="protein sequence ID" value="RJF90804.1"/>
    <property type="molecule type" value="Genomic_DNA"/>
</dbReference>
<comment type="function">
    <text evidence="2">Hydrolyzes RNA 2',3'-cyclic phosphodiester to an RNA 2'-phosphomonoester.</text>
</comment>
<comment type="caution">
    <text evidence="3">The sequence shown here is derived from an EMBL/GenBank/DDBJ whole genome shotgun (WGS) entry which is preliminary data.</text>
</comment>
<evidence type="ECO:0000313" key="3">
    <source>
        <dbReference type="EMBL" id="RJF90804.1"/>
    </source>
</evidence>
<evidence type="ECO:0000313" key="4">
    <source>
        <dbReference type="Proteomes" id="UP000286100"/>
    </source>
</evidence>
<feature type="short sequence motif" description="HXTX 1" evidence="2">
    <location>
        <begin position="37"/>
        <end position="40"/>
    </location>
</feature>
<comment type="catalytic activity">
    <reaction evidence="2">
        <text>a 3'-end 2',3'-cyclophospho-ribonucleotide-RNA + H2O = a 3'-end 2'-phospho-ribonucleotide-RNA + H(+)</text>
        <dbReference type="Rhea" id="RHEA:11828"/>
        <dbReference type="Rhea" id="RHEA-COMP:10464"/>
        <dbReference type="Rhea" id="RHEA-COMP:17353"/>
        <dbReference type="ChEBI" id="CHEBI:15377"/>
        <dbReference type="ChEBI" id="CHEBI:15378"/>
        <dbReference type="ChEBI" id="CHEBI:83064"/>
        <dbReference type="ChEBI" id="CHEBI:173113"/>
        <dbReference type="EC" id="3.1.4.58"/>
    </reaction>
</comment>
<gene>
    <name evidence="3" type="primary">thpR</name>
    <name evidence="3" type="ORF">D3876_11470</name>
</gene>
<protein>
    <recommendedName>
        <fullName evidence="2">RNA 2',3'-cyclic phosphodiesterase</fullName>
        <shortName evidence="2">RNA 2',3'-CPDase</shortName>
        <ecNumber evidence="2">3.1.4.58</ecNumber>
    </recommendedName>
</protein>
<organism evidence="3 4">
    <name type="scientific">Sphingomonas cavernae</name>
    <dbReference type="NCBI Taxonomy" id="2320861"/>
    <lineage>
        <taxon>Bacteria</taxon>
        <taxon>Pseudomonadati</taxon>
        <taxon>Pseudomonadota</taxon>
        <taxon>Alphaproteobacteria</taxon>
        <taxon>Sphingomonadales</taxon>
        <taxon>Sphingomonadaceae</taxon>
        <taxon>Sphingomonas</taxon>
    </lineage>
</organism>
<dbReference type="EC" id="3.1.4.58" evidence="2"/>
<name>A0A418WL76_9SPHN</name>
<keyword evidence="4" id="KW-1185">Reference proteome</keyword>
<dbReference type="Gene3D" id="3.90.1140.10">
    <property type="entry name" value="Cyclic phosphodiesterase"/>
    <property type="match status" value="1"/>
</dbReference>
<dbReference type="SUPFAM" id="SSF55144">
    <property type="entry name" value="LigT-like"/>
    <property type="match status" value="1"/>
</dbReference>
<keyword evidence="1 2" id="KW-0378">Hydrolase</keyword>
<dbReference type="InterPro" id="IPR009097">
    <property type="entry name" value="Cyclic_Pdiesterase"/>
</dbReference>